<name>A0AAD1TBW1_PELCU</name>
<reference evidence="2" key="1">
    <citation type="submission" date="2022-03" db="EMBL/GenBank/DDBJ databases">
        <authorList>
            <person name="Alioto T."/>
            <person name="Alioto T."/>
            <person name="Gomez Garrido J."/>
        </authorList>
    </citation>
    <scope>NUCLEOTIDE SEQUENCE</scope>
</reference>
<dbReference type="Proteomes" id="UP001295444">
    <property type="component" value="Chromosome 10"/>
</dbReference>
<feature type="region of interest" description="Disordered" evidence="1">
    <location>
        <begin position="1"/>
        <end position="29"/>
    </location>
</feature>
<gene>
    <name evidence="2" type="ORF">PECUL_23A009754</name>
</gene>
<accession>A0AAD1TBW1</accession>
<dbReference type="EMBL" id="OW240921">
    <property type="protein sequence ID" value="CAH2320254.1"/>
    <property type="molecule type" value="Genomic_DNA"/>
</dbReference>
<proteinExistence type="predicted"/>
<evidence type="ECO:0000256" key="1">
    <source>
        <dbReference type="SAM" id="MobiDB-lite"/>
    </source>
</evidence>
<evidence type="ECO:0000313" key="3">
    <source>
        <dbReference type="Proteomes" id="UP001295444"/>
    </source>
</evidence>
<organism evidence="2 3">
    <name type="scientific">Pelobates cultripes</name>
    <name type="common">Western spadefoot toad</name>
    <dbReference type="NCBI Taxonomy" id="61616"/>
    <lineage>
        <taxon>Eukaryota</taxon>
        <taxon>Metazoa</taxon>
        <taxon>Chordata</taxon>
        <taxon>Craniata</taxon>
        <taxon>Vertebrata</taxon>
        <taxon>Euteleostomi</taxon>
        <taxon>Amphibia</taxon>
        <taxon>Batrachia</taxon>
        <taxon>Anura</taxon>
        <taxon>Pelobatoidea</taxon>
        <taxon>Pelobatidae</taxon>
        <taxon>Pelobates</taxon>
    </lineage>
</organism>
<dbReference type="AlphaFoldDB" id="A0AAD1TBW1"/>
<feature type="non-terminal residue" evidence="2">
    <location>
        <position position="1"/>
    </location>
</feature>
<sequence length="70" mass="7807">ILQQGTKNILSPRRGQLQSSKLRRSNHQSVQSLTRTAIIAYMNMSHVTSASIPNYSSSMCYDAKQDPGRP</sequence>
<keyword evidence="3" id="KW-1185">Reference proteome</keyword>
<protein>
    <submittedName>
        <fullName evidence="2">Uncharacterized protein</fullName>
    </submittedName>
</protein>
<evidence type="ECO:0000313" key="2">
    <source>
        <dbReference type="EMBL" id="CAH2320254.1"/>
    </source>
</evidence>